<feature type="transmembrane region" description="Helical" evidence="1">
    <location>
        <begin position="54"/>
        <end position="79"/>
    </location>
</feature>
<organism evidence="2 3">
    <name type="scientific">Terrimicrobium sacchariphilum</name>
    <dbReference type="NCBI Taxonomy" id="690879"/>
    <lineage>
        <taxon>Bacteria</taxon>
        <taxon>Pseudomonadati</taxon>
        <taxon>Verrucomicrobiota</taxon>
        <taxon>Terrimicrobiia</taxon>
        <taxon>Terrimicrobiales</taxon>
        <taxon>Terrimicrobiaceae</taxon>
        <taxon>Terrimicrobium</taxon>
    </lineage>
</organism>
<name>A0A146GDJ1_TERSA</name>
<accession>A0A146GDJ1</accession>
<protein>
    <submittedName>
        <fullName evidence="2">Uncharacterized protein</fullName>
    </submittedName>
</protein>
<keyword evidence="1" id="KW-0812">Transmembrane</keyword>
<evidence type="ECO:0000256" key="1">
    <source>
        <dbReference type="SAM" id="Phobius"/>
    </source>
</evidence>
<dbReference type="Proteomes" id="UP000076023">
    <property type="component" value="Unassembled WGS sequence"/>
</dbReference>
<dbReference type="OrthoDB" id="9839877at2"/>
<evidence type="ECO:0000313" key="3">
    <source>
        <dbReference type="Proteomes" id="UP000076023"/>
    </source>
</evidence>
<dbReference type="EMBL" id="BDCO01000002">
    <property type="protein sequence ID" value="GAT34794.1"/>
    <property type="molecule type" value="Genomic_DNA"/>
</dbReference>
<dbReference type="InParanoid" id="A0A146GDJ1"/>
<reference evidence="3" key="1">
    <citation type="journal article" date="2017" name="Genome Announc.">
        <title>Draft Genome Sequence of Terrimicrobium sacchariphilum NM-5T, a Facultative Anaerobic Soil Bacterium of the Class Spartobacteria.</title>
        <authorList>
            <person name="Qiu Y.L."/>
            <person name="Tourlousse D.M."/>
            <person name="Matsuura N."/>
            <person name="Ohashi A."/>
            <person name="Sekiguchi Y."/>
        </authorList>
    </citation>
    <scope>NUCLEOTIDE SEQUENCE [LARGE SCALE GENOMIC DNA]</scope>
    <source>
        <strain evidence="3">NM-5</strain>
    </source>
</reference>
<comment type="caution">
    <text evidence="2">The sequence shown here is derived from an EMBL/GenBank/DDBJ whole genome shotgun (WGS) entry which is preliminary data.</text>
</comment>
<keyword evidence="1" id="KW-0472">Membrane</keyword>
<dbReference type="AlphaFoldDB" id="A0A146GDJ1"/>
<keyword evidence="1" id="KW-1133">Transmembrane helix</keyword>
<keyword evidence="3" id="KW-1185">Reference proteome</keyword>
<evidence type="ECO:0000313" key="2">
    <source>
        <dbReference type="EMBL" id="GAT34794.1"/>
    </source>
</evidence>
<dbReference type="RefSeq" id="WP_075080396.1">
    <property type="nucleotide sequence ID" value="NZ_BDCO01000002.1"/>
</dbReference>
<proteinExistence type="predicted"/>
<sequence length="115" mass="12832">MNTSASQLSLDPAALTAFVASLSTLPTDEIRKAKSLFIRNAIADYRMNLKSFRIMMVMMGILSIIPIFLIVFIPSFIGYRALKENGRQKILNALEVWRSDLGSDYEGLMAELDAV</sequence>
<gene>
    <name evidence="2" type="ORF">TSACC_23228</name>
</gene>